<dbReference type="InterPro" id="IPR011332">
    <property type="entry name" value="Ribosomal_zn-bd"/>
</dbReference>
<comment type="caution">
    <text evidence="4">The sequence shown here is derived from an EMBL/GenBank/DDBJ whole genome shotgun (WGS) entry which is preliminary data.</text>
</comment>
<dbReference type="InterPro" id="IPR002674">
    <property type="entry name" value="Ribosomal_eL43"/>
</dbReference>
<organism evidence="4 5">
    <name type="scientific">Gulo gulo</name>
    <name type="common">Wolverine</name>
    <name type="synonym">Gluton</name>
    <dbReference type="NCBI Taxonomy" id="48420"/>
    <lineage>
        <taxon>Eukaryota</taxon>
        <taxon>Metazoa</taxon>
        <taxon>Chordata</taxon>
        <taxon>Craniata</taxon>
        <taxon>Vertebrata</taxon>
        <taxon>Euteleostomi</taxon>
        <taxon>Mammalia</taxon>
        <taxon>Eutheria</taxon>
        <taxon>Laurasiatheria</taxon>
        <taxon>Carnivora</taxon>
        <taxon>Caniformia</taxon>
        <taxon>Musteloidea</taxon>
        <taxon>Mustelidae</taxon>
        <taxon>Guloninae</taxon>
        <taxon>Gulo</taxon>
    </lineage>
</organism>
<evidence type="ECO:0000256" key="3">
    <source>
        <dbReference type="ARBA" id="ARBA00023274"/>
    </source>
</evidence>
<reference evidence="4 5" key="1">
    <citation type="submission" date="2018-10" db="EMBL/GenBank/DDBJ databases">
        <authorList>
            <person name="Ekblom R."/>
            <person name="Jareborg N."/>
        </authorList>
    </citation>
    <scope>NUCLEOTIDE SEQUENCE [LARGE SCALE GENOMIC DNA]</scope>
    <source>
        <tissue evidence="4">Muscle</tissue>
    </source>
</reference>
<evidence type="ECO:0000313" key="5">
    <source>
        <dbReference type="Proteomes" id="UP000269945"/>
    </source>
</evidence>
<dbReference type="AlphaFoldDB" id="A0A9X9Q7C0"/>
<sequence length="73" mass="8862">MYGASLRKIRKLKVSQPTQYTCSFYGKTRMKKWRPVTGVPWTYRTPSRATVKSAIRRLKELKDEERLHRLKYW</sequence>
<keyword evidence="5" id="KW-1185">Reference proteome</keyword>
<dbReference type="PANTHER" id="PTHR48160:SF1">
    <property type="entry name" value="LARGE RIBOSOMAL SUBUNIT PROTEIN EL43"/>
    <property type="match status" value="1"/>
</dbReference>
<name>A0A9X9Q7C0_GULGU</name>
<dbReference type="GO" id="GO:0003735">
    <property type="term" value="F:structural constituent of ribosome"/>
    <property type="evidence" value="ECO:0007669"/>
    <property type="project" value="InterPro"/>
</dbReference>
<keyword evidence="2" id="KW-0689">Ribosomal protein</keyword>
<gene>
    <name evidence="4" type="ORF">BN2614_LOCUS2</name>
</gene>
<dbReference type="Pfam" id="PF01780">
    <property type="entry name" value="Ribosomal_L37ae"/>
    <property type="match status" value="1"/>
</dbReference>
<comment type="similarity">
    <text evidence="1">Belongs to the eukaryotic ribosomal protein eL43 family.</text>
</comment>
<dbReference type="InterPro" id="IPR011331">
    <property type="entry name" value="Ribosomal_eL37/eL43"/>
</dbReference>
<evidence type="ECO:0000256" key="1">
    <source>
        <dbReference type="ARBA" id="ARBA00008672"/>
    </source>
</evidence>
<protein>
    <submittedName>
        <fullName evidence="4">Uncharacterized protein</fullName>
    </submittedName>
</protein>
<dbReference type="Proteomes" id="UP000269945">
    <property type="component" value="Unassembled WGS sequence"/>
</dbReference>
<dbReference type="GO" id="GO:0006412">
    <property type="term" value="P:translation"/>
    <property type="evidence" value="ECO:0007669"/>
    <property type="project" value="InterPro"/>
</dbReference>
<dbReference type="EMBL" id="CYRY02043302">
    <property type="protein sequence ID" value="VCX37592.1"/>
    <property type="molecule type" value="Genomic_DNA"/>
</dbReference>
<dbReference type="Gene3D" id="2.20.25.30">
    <property type="match status" value="1"/>
</dbReference>
<dbReference type="SUPFAM" id="SSF57829">
    <property type="entry name" value="Zn-binding ribosomal proteins"/>
    <property type="match status" value="1"/>
</dbReference>
<dbReference type="GO" id="GO:0022625">
    <property type="term" value="C:cytosolic large ribosomal subunit"/>
    <property type="evidence" value="ECO:0007669"/>
    <property type="project" value="TreeGrafter"/>
</dbReference>
<evidence type="ECO:0000256" key="2">
    <source>
        <dbReference type="ARBA" id="ARBA00022980"/>
    </source>
</evidence>
<dbReference type="PANTHER" id="PTHR48160">
    <property type="entry name" value="LARGE RIBOSOMAL SUBUNIT PROTEIN EL43"/>
    <property type="match status" value="1"/>
</dbReference>
<evidence type="ECO:0000313" key="4">
    <source>
        <dbReference type="EMBL" id="VCX37592.1"/>
    </source>
</evidence>
<keyword evidence="3" id="KW-0687">Ribonucleoprotein</keyword>
<proteinExistence type="inferred from homology"/>
<accession>A0A9X9Q7C0</accession>